<keyword evidence="2" id="KW-1185">Reference proteome</keyword>
<dbReference type="KEGG" id="vg:77945545"/>
<dbReference type="EMBL" id="MW147367">
    <property type="protein sequence ID" value="QPB08390.1"/>
    <property type="molecule type" value="Genomic_DNA"/>
</dbReference>
<dbReference type="RefSeq" id="YP_010669375.1">
    <property type="nucleotide sequence ID" value="NC_070960.1"/>
</dbReference>
<dbReference type="Proteomes" id="UP000662754">
    <property type="component" value="Segment"/>
</dbReference>
<evidence type="ECO:0000313" key="1">
    <source>
        <dbReference type="EMBL" id="QPB08390.1"/>
    </source>
</evidence>
<organism evidence="1 2">
    <name type="scientific">Synechococcus phage S-H9-2</name>
    <dbReference type="NCBI Taxonomy" id="2783669"/>
    <lineage>
        <taxon>Viruses</taxon>
        <taxon>Duplodnaviria</taxon>
        <taxon>Heunggongvirae</taxon>
        <taxon>Uroviricota</taxon>
        <taxon>Caudoviricetes</taxon>
        <taxon>Pantevenvirales</taxon>
        <taxon>Kyanoviridae</taxon>
        <taxon>Yushanluvirus</taxon>
        <taxon>Yushanluvirus satich</taxon>
    </lineage>
</organism>
<name>A0A873WB55_9CAUD</name>
<dbReference type="GeneID" id="77945545"/>
<evidence type="ECO:0000313" key="2">
    <source>
        <dbReference type="Proteomes" id="UP000662754"/>
    </source>
</evidence>
<accession>A0A873WB55</accession>
<sequence>MKSEKIKDELNDIHIELAYIRGMLENVNHQMQELREAIRKSFNQDSQLSVRESYEHPWYKYKREELIASGNYTEPTREETTAA</sequence>
<protein>
    <submittedName>
        <fullName evidence="1">Uncharacterized protein</fullName>
    </submittedName>
</protein>
<reference evidence="1" key="1">
    <citation type="submission" date="2020-10" db="EMBL/GenBank/DDBJ databases">
        <title>The Isolation and Genome Sequence of a Novel Cyanophage S-H9-2 from the Yellow Sea, China.</title>
        <authorList>
            <person name="Jiang T."/>
            <person name="Luo L."/>
        </authorList>
    </citation>
    <scope>NUCLEOTIDE SEQUENCE</scope>
</reference>
<proteinExistence type="predicted"/>